<dbReference type="EMBL" id="JXSL01000016">
    <property type="protein sequence ID" value="KIM00430.1"/>
    <property type="molecule type" value="Genomic_DNA"/>
</dbReference>
<evidence type="ECO:0000256" key="3">
    <source>
        <dbReference type="ARBA" id="ARBA00034487"/>
    </source>
</evidence>
<keyword evidence="1 10" id="KW-0808">Transferase</keyword>
<evidence type="ECO:0000256" key="8">
    <source>
        <dbReference type="ARBA" id="ARBA00048428"/>
    </source>
</evidence>
<comment type="similarity">
    <text evidence="3">Belongs to the methyltransferase superfamily. Arsenite methyltransferase family.</text>
</comment>
<dbReference type="GO" id="GO:0030791">
    <property type="term" value="F:arsenite methyltransferase activity"/>
    <property type="evidence" value="ECO:0007669"/>
    <property type="project" value="UniProtKB-EC"/>
</dbReference>
<dbReference type="PANTHER" id="PTHR43675">
    <property type="entry name" value="ARSENITE METHYLTRANSFERASE"/>
    <property type="match status" value="1"/>
</dbReference>
<gene>
    <name evidence="10" type="ORF">CCC_01841</name>
</gene>
<feature type="domain" description="Methyltransferase" evidence="9">
    <location>
        <begin position="79"/>
        <end position="224"/>
    </location>
</feature>
<dbReference type="NCBIfam" id="NF008823">
    <property type="entry name" value="PRK11873.1"/>
    <property type="match status" value="1"/>
</dbReference>
<dbReference type="EC" id="2.1.1.137" evidence="4"/>
<sequence length="265" mass="27459">MTPDQIRDLVRSRYGAIAAGASSSCCSPAVPSSCCGPAPDADTLAKRMGYDESDLAAAGDGANLGLGCGNPQAIAAMRPGEVVVDLGSGAGFDAFLAVRQVGESGRVIGVDMTHEMLAKARANAAKLGLANVEFRLGEIEHLPIADNTADVVISNCVINLSPDKPAVLNDAFRVLKPGGRVAISDVVMLRPLPPELAAMKELLTGCAAGAATVAELSNWLEQAGFTDIRIEPKPESRELIANWAPGLGIEDYVASATIEARRPLV</sequence>
<accession>A0A0C2YKW0</accession>
<dbReference type="InterPro" id="IPR026669">
    <property type="entry name" value="Arsenite_MeTrfase-like"/>
</dbReference>
<evidence type="ECO:0000259" key="9">
    <source>
        <dbReference type="Pfam" id="PF13847"/>
    </source>
</evidence>
<evidence type="ECO:0000313" key="11">
    <source>
        <dbReference type="Proteomes" id="UP000031971"/>
    </source>
</evidence>
<dbReference type="AlphaFoldDB" id="A0A0C2YKW0"/>
<comment type="catalytic activity">
    <reaction evidence="8">
        <text>arsenic triglutathione + 3 [thioredoxin]-dithiol + 3 S-adenosyl-L-methionine = trimethylarsine + 3 [thioredoxin]-disulfide + 3 glutathione + 3 S-adenosyl-L-homocysteine + 3 H(+)</text>
        <dbReference type="Rhea" id="RHEA:69432"/>
        <dbReference type="Rhea" id="RHEA-COMP:10698"/>
        <dbReference type="Rhea" id="RHEA-COMP:10700"/>
        <dbReference type="ChEBI" id="CHEBI:15378"/>
        <dbReference type="ChEBI" id="CHEBI:27130"/>
        <dbReference type="ChEBI" id="CHEBI:29950"/>
        <dbReference type="ChEBI" id="CHEBI:50058"/>
        <dbReference type="ChEBI" id="CHEBI:57856"/>
        <dbReference type="ChEBI" id="CHEBI:57925"/>
        <dbReference type="ChEBI" id="CHEBI:59789"/>
        <dbReference type="ChEBI" id="CHEBI:183640"/>
        <dbReference type="EC" id="2.1.1.137"/>
    </reaction>
</comment>
<evidence type="ECO:0000256" key="5">
    <source>
        <dbReference type="ARBA" id="ARBA00034545"/>
    </source>
</evidence>
<dbReference type="Gene3D" id="3.40.50.150">
    <property type="entry name" value="Vaccinia Virus protein VP39"/>
    <property type="match status" value="1"/>
</dbReference>
<evidence type="ECO:0000256" key="4">
    <source>
        <dbReference type="ARBA" id="ARBA00034521"/>
    </source>
</evidence>
<dbReference type="SUPFAM" id="SSF53335">
    <property type="entry name" value="S-adenosyl-L-methionine-dependent methyltransferases"/>
    <property type="match status" value="1"/>
</dbReference>
<comment type="catalytic activity">
    <reaction evidence="7">
        <text>arsenic triglutathione + 2 [thioredoxin]-dithiol + 2 S-adenosyl-L-methionine + H2O = dimethylarsinous acid + 2 [thioredoxin]-disulfide + 3 glutathione + 2 S-adenosyl-L-homocysteine + 2 H(+)</text>
        <dbReference type="Rhea" id="RHEA:69464"/>
        <dbReference type="Rhea" id="RHEA-COMP:10698"/>
        <dbReference type="Rhea" id="RHEA-COMP:10700"/>
        <dbReference type="ChEBI" id="CHEBI:15377"/>
        <dbReference type="ChEBI" id="CHEBI:15378"/>
        <dbReference type="ChEBI" id="CHEBI:23808"/>
        <dbReference type="ChEBI" id="CHEBI:29950"/>
        <dbReference type="ChEBI" id="CHEBI:50058"/>
        <dbReference type="ChEBI" id="CHEBI:57856"/>
        <dbReference type="ChEBI" id="CHEBI:57925"/>
        <dbReference type="ChEBI" id="CHEBI:59789"/>
        <dbReference type="ChEBI" id="CHEBI:183640"/>
        <dbReference type="EC" id="2.1.1.137"/>
    </reaction>
</comment>
<reference evidence="10 11" key="1">
    <citation type="submission" date="2015-01" db="EMBL/GenBank/DDBJ databases">
        <title>Genome Sequence of Magnetospirillum magnetotacticum Strain MS-1.</title>
        <authorList>
            <person name="Marinov G.K."/>
            <person name="Smalley M.D."/>
            <person name="DeSalvo G."/>
        </authorList>
    </citation>
    <scope>NUCLEOTIDE SEQUENCE [LARGE SCALE GENOMIC DNA]</scope>
    <source>
        <strain evidence="10 11">MS-1</strain>
    </source>
</reference>
<dbReference type="Proteomes" id="UP000031971">
    <property type="component" value="Unassembled WGS sequence"/>
</dbReference>
<dbReference type="GO" id="GO:0032259">
    <property type="term" value="P:methylation"/>
    <property type="evidence" value="ECO:0007669"/>
    <property type="project" value="UniProtKB-KW"/>
</dbReference>
<evidence type="ECO:0000313" key="10">
    <source>
        <dbReference type="EMBL" id="KIM00430.1"/>
    </source>
</evidence>
<comment type="catalytic activity">
    <reaction evidence="6">
        <text>arsenic triglutathione + [thioredoxin]-dithiol + S-adenosyl-L-methionine + 2 H2O = methylarsonous acid + [thioredoxin]-disulfide + 3 glutathione + S-adenosyl-L-homocysteine + H(+)</text>
        <dbReference type="Rhea" id="RHEA:69460"/>
        <dbReference type="Rhea" id="RHEA-COMP:10698"/>
        <dbReference type="Rhea" id="RHEA-COMP:10700"/>
        <dbReference type="ChEBI" id="CHEBI:15377"/>
        <dbReference type="ChEBI" id="CHEBI:15378"/>
        <dbReference type="ChEBI" id="CHEBI:17826"/>
        <dbReference type="ChEBI" id="CHEBI:29950"/>
        <dbReference type="ChEBI" id="CHEBI:50058"/>
        <dbReference type="ChEBI" id="CHEBI:57856"/>
        <dbReference type="ChEBI" id="CHEBI:57925"/>
        <dbReference type="ChEBI" id="CHEBI:59789"/>
        <dbReference type="ChEBI" id="CHEBI:183640"/>
        <dbReference type="EC" id="2.1.1.137"/>
    </reaction>
</comment>
<dbReference type="InterPro" id="IPR029063">
    <property type="entry name" value="SAM-dependent_MTases_sf"/>
</dbReference>
<keyword evidence="10" id="KW-0489">Methyltransferase</keyword>
<dbReference type="RefSeq" id="WP_041039517.1">
    <property type="nucleotide sequence ID" value="NZ_JXSL01000016.1"/>
</dbReference>
<evidence type="ECO:0000256" key="7">
    <source>
        <dbReference type="ARBA" id="ARBA00047943"/>
    </source>
</evidence>
<dbReference type="CDD" id="cd02440">
    <property type="entry name" value="AdoMet_MTases"/>
    <property type="match status" value="1"/>
</dbReference>
<proteinExistence type="inferred from homology"/>
<dbReference type="PANTHER" id="PTHR43675:SF8">
    <property type="entry name" value="ARSENITE METHYLTRANSFERASE"/>
    <property type="match status" value="1"/>
</dbReference>
<keyword evidence="2" id="KW-0949">S-adenosyl-L-methionine</keyword>
<comment type="caution">
    <text evidence="10">The sequence shown here is derived from an EMBL/GenBank/DDBJ whole genome shotgun (WGS) entry which is preliminary data.</text>
</comment>
<dbReference type="STRING" id="272627.CCC_01841"/>
<dbReference type="PROSITE" id="PS51257">
    <property type="entry name" value="PROKAR_LIPOPROTEIN"/>
    <property type="match status" value="1"/>
</dbReference>
<evidence type="ECO:0000256" key="2">
    <source>
        <dbReference type="ARBA" id="ARBA00022691"/>
    </source>
</evidence>
<evidence type="ECO:0000256" key="6">
    <source>
        <dbReference type="ARBA" id="ARBA00047941"/>
    </source>
</evidence>
<dbReference type="Pfam" id="PF13847">
    <property type="entry name" value="Methyltransf_31"/>
    <property type="match status" value="1"/>
</dbReference>
<name>A0A0C2YKW0_PARME</name>
<dbReference type="InterPro" id="IPR025714">
    <property type="entry name" value="Methyltranfer_dom"/>
</dbReference>
<keyword evidence="11" id="KW-1185">Reference proteome</keyword>
<dbReference type="OrthoDB" id="9777638at2"/>
<organism evidence="10 11">
    <name type="scientific">Paramagnetospirillum magnetotacticum MS-1</name>
    <dbReference type="NCBI Taxonomy" id="272627"/>
    <lineage>
        <taxon>Bacteria</taxon>
        <taxon>Pseudomonadati</taxon>
        <taxon>Pseudomonadota</taxon>
        <taxon>Alphaproteobacteria</taxon>
        <taxon>Rhodospirillales</taxon>
        <taxon>Magnetospirillaceae</taxon>
        <taxon>Paramagnetospirillum</taxon>
    </lineage>
</organism>
<protein>
    <recommendedName>
        <fullName evidence="5">Arsenite methyltransferase</fullName>
        <ecNumber evidence="4">2.1.1.137</ecNumber>
    </recommendedName>
</protein>
<evidence type="ECO:0000256" key="1">
    <source>
        <dbReference type="ARBA" id="ARBA00022679"/>
    </source>
</evidence>